<proteinExistence type="predicted"/>
<name>A0A8X6NPB8_NEPPI</name>
<accession>A0A8X6NPB8</accession>
<gene>
    <name evidence="1" type="ORF">NPIL_311811</name>
</gene>
<dbReference type="EMBL" id="BMAW01060662">
    <property type="protein sequence ID" value="GFT27274.1"/>
    <property type="molecule type" value="Genomic_DNA"/>
</dbReference>
<dbReference type="Proteomes" id="UP000887013">
    <property type="component" value="Unassembled WGS sequence"/>
</dbReference>
<organism evidence="1 2">
    <name type="scientific">Nephila pilipes</name>
    <name type="common">Giant wood spider</name>
    <name type="synonym">Nephila maculata</name>
    <dbReference type="NCBI Taxonomy" id="299642"/>
    <lineage>
        <taxon>Eukaryota</taxon>
        <taxon>Metazoa</taxon>
        <taxon>Ecdysozoa</taxon>
        <taxon>Arthropoda</taxon>
        <taxon>Chelicerata</taxon>
        <taxon>Arachnida</taxon>
        <taxon>Araneae</taxon>
        <taxon>Araneomorphae</taxon>
        <taxon>Entelegynae</taxon>
        <taxon>Araneoidea</taxon>
        <taxon>Nephilidae</taxon>
        <taxon>Nephila</taxon>
    </lineage>
</organism>
<reference evidence="1" key="1">
    <citation type="submission" date="2020-08" db="EMBL/GenBank/DDBJ databases">
        <title>Multicomponent nature underlies the extraordinary mechanical properties of spider dragline silk.</title>
        <authorList>
            <person name="Kono N."/>
            <person name="Nakamura H."/>
            <person name="Mori M."/>
            <person name="Yoshida Y."/>
            <person name="Ohtoshi R."/>
            <person name="Malay A.D."/>
            <person name="Moran D.A.P."/>
            <person name="Tomita M."/>
            <person name="Numata K."/>
            <person name="Arakawa K."/>
        </authorList>
    </citation>
    <scope>NUCLEOTIDE SEQUENCE</scope>
</reference>
<evidence type="ECO:0000313" key="1">
    <source>
        <dbReference type="EMBL" id="GFT27274.1"/>
    </source>
</evidence>
<dbReference type="AlphaFoldDB" id="A0A8X6NPB8"/>
<protein>
    <submittedName>
        <fullName evidence="1">Uncharacterized protein</fullName>
    </submittedName>
</protein>
<sequence length="108" mass="12572">MSLELGIFFRDVLRWRCEEAALLLVDGSQSNAMAALSLDYWLHLLKRHKLQLHNSPVSRTLSHLRDSLPRFTNTSTYNRMSGYPFQKDYRAQELAFLICNSRRVVDGN</sequence>
<comment type="caution">
    <text evidence="1">The sequence shown here is derived from an EMBL/GenBank/DDBJ whole genome shotgun (WGS) entry which is preliminary data.</text>
</comment>
<evidence type="ECO:0000313" key="2">
    <source>
        <dbReference type="Proteomes" id="UP000887013"/>
    </source>
</evidence>
<keyword evidence="2" id="KW-1185">Reference proteome</keyword>